<reference evidence="3" key="1">
    <citation type="submission" date="2014-05" db="EMBL/GenBank/DDBJ databases">
        <authorList>
            <person name="Chronopoulou M."/>
        </authorList>
    </citation>
    <scope>NUCLEOTIDE SEQUENCE</scope>
    <source>
        <tissue evidence="3">Whole organism</tissue>
    </source>
</reference>
<keyword evidence="2" id="KW-1133">Transmembrane helix</keyword>
<proteinExistence type="predicted"/>
<keyword evidence="2" id="KW-0472">Membrane</keyword>
<feature type="region of interest" description="Disordered" evidence="1">
    <location>
        <begin position="1"/>
        <end position="27"/>
    </location>
</feature>
<organism evidence="3">
    <name type="scientific">Lepeophtheirus salmonis</name>
    <name type="common">Salmon louse</name>
    <name type="synonym">Caligus salmonis</name>
    <dbReference type="NCBI Taxonomy" id="72036"/>
    <lineage>
        <taxon>Eukaryota</taxon>
        <taxon>Metazoa</taxon>
        <taxon>Ecdysozoa</taxon>
        <taxon>Arthropoda</taxon>
        <taxon>Crustacea</taxon>
        <taxon>Multicrustacea</taxon>
        <taxon>Hexanauplia</taxon>
        <taxon>Copepoda</taxon>
        <taxon>Siphonostomatoida</taxon>
        <taxon>Caligidae</taxon>
        <taxon>Lepeophtheirus</taxon>
    </lineage>
</organism>
<feature type="compositionally biased region" description="Basic and acidic residues" evidence="1">
    <location>
        <begin position="1"/>
        <end position="26"/>
    </location>
</feature>
<keyword evidence="2" id="KW-0812">Transmembrane</keyword>
<accession>A0A0K2UH49</accession>
<name>A0A0K2UH49_LEPSM</name>
<dbReference type="EMBL" id="HACA01020172">
    <property type="protein sequence ID" value="CDW37533.1"/>
    <property type="molecule type" value="Transcribed_RNA"/>
</dbReference>
<evidence type="ECO:0000313" key="3">
    <source>
        <dbReference type="EMBL" id="CDW37533.1"/>
    </source>
</evidence>
<protein>
    <submittedName>
        <fullName evidence="3">Uncharacterized protein</fullName>
    </submittedName>
</protein>
<dbReference type="AlphaFoldDB" id="A0A0K2UH49"/>
<feature type="transmembrane region" description="Helical" evidence="2">
    <location>
        <begin position="39"/>
        <end position="61"/>
    </location>
</feature>
<evidence type="ECO:0000256" key="2">
    <source>
        <dbReference type="SAM" id="Phobius"/>
    </source>
</evidence>
<sequence>MKTMEKSLFKEDLEKRSQDDHDHKDDDDSIFFPSPGYEMYRFMMILMVLTTSGSMIAPMAVCKRMRMKSWICKCLRGLCHISFTVH</sequence>
<evidence type="ECO:0000256" key="1">
    <source>
        <dbReference type="SAM" id="MobiDB-lite"/>
    </source>
</evidence>